<keyword evidence="2" id="KW-1185">Reference proteome</keyword>
<dbReference type="AlphaFoldDB" id="E4ZJR1"/>
<dbReference type="STRING" id="985895.E4ZJR1"/>
<accession>E4ZJR1</accession>
<sequence>MLIMLAIDRRRVLAAPRDWKTWGYAVTHMGCLCPLHCFSLFSPTILLGMGYTGTTA</sequence>
<dbReference type="VEuPathDB" id="FungiDB:LEMA_uP068540.1"/>
<dbReference type="EMBL" id="FP929072">
    <property type="protein sequence ID" value="CBX91346.1"/>
    <property type="molecule type" value="Genomic_DNA"/>
</dbReference>
<dbReference type="InParanoid" id="E4ZJR1"/>
<gene>
    <name evidence="1" type="ORF">LEMA_uP068540.1</name>
</gene>
<organism evidence="2">
    <name type="scientific">Leptosphaeria maculans (strain JN3 / isolate v23.1.3 / race Av1-4-5-6-7-8)</name>
    <name type="common">Blackleg fungus</name>
    <name type="synonym">Phoma lingam</name>
    <dbReference type="NCBI Taxonomy" id="985895"/>
    <lineage>
        <taxon>Eukaryota</taxon>
        <taxon>Fungi</taxon>
        <taxon>Dikarya</taxon>
        <taxon>Ascomycota</taxon>
        <taxon>Pezizomycotina</taxon>
        <taxon>Dothideomycetes</taxon>
        <taxon>Pleosporomycetidae</taxon>
        <taxon>Pleosporales</taxon>
        <taxon>Pleosporineae</taxon>
        <taxon>Leptosphaeriaceae</taxon>
        <taxon>Plenodomus</taxon>
        <taxon>Plenodomus lingam/Leptosphaeria maculans species complex</taxon>
    </lineage>
</organism>
<dbReference type="Proteomes" id="UP000002668">
    <property type="component" value="Genome"/>
</dbReference>
<proteinExistence type="predicted"/>
<reference evidence="2" key="1">
    <citation type="journal article" date="2011" name="Nat. Commun.">
        <title>Effector diversification within compartments of the Leptosphaeria maculans genome affected by Repeat-Induced Point mutations.</title>
        <authorList>
            <person name="Rouxel T."/>
            <person name="Grandaubert J."/>
            <person name="Hane J.K."/>
            <person name="Hoede C."/>
            <person name="van de Wouw A.P."/>
            <person name="Couloux A."/>
            <person name="Dominguez V."/>
            <person name="Anthouard V."/>
            <person name="Bally P."/>
            <person name="Bourras S."/>
            <person name="Cozijnsen A.J."/>
            <person name="Ciuffetti L.M."/>
            <person name="Degrave A."/>
            <person name="Dilmaghani A."/>
            <person name="Duret L."/>
            <person name="Fudal I."/>
            <person name="Goodwin S.B."/>
            <person name="Gout L."/>
            <person name="Glaser N."/>
            <person name="Linglin J."/>
            <person name="Kema G.H.J."/>
            <person name="Lapalu N."/>
            <person name="Lawrence C.B."/>
            <person name="May K."/>
            <person name="Meyer M."/>
            <person name="Ollivier B."/>
            <person name="Poulain J."/>
            <person name="Schoch C.L."/>
            <person name="Simon A."/>
            <person name="Spatafora J.W."/>
            <person name="Stachowiak A."/>
            <person name="Turgeon B.G."/>
            <person name="Tyler B.M."/>
            <person name="Vincent D."/>
            <person name="Weissenbach J."/>
            <person name="Amselem J."/>
            <person name="Quesneville H."/>
            <person name="Oliver R.P."/>
            <person name="Wincker P."/>
            <person name="Balesdent M.-H."/>
            <person name="Howlett B.J."/>
        </authorList>
    </citation>
    <scope>NUCLEOTIDE SEQUENCE [LARGE SCALE GENOMIC DNA]</scope>
    <source>
        <strain evidence="2">JN3 / isolate v23.1.3 / race Av1-4-5-6-7-8</strain>
    </source>
</reference>
<dbReference type="HOGENOM" id="CLU_3014601_0_0_1"/>
<evidence type="ECO:0000313" key="2">
    <source>
        <dbReference type="Proteomes" id="UP000002668"/>
    </source>
</evidence>
<evidence type="ECO:0000313" key="1">
    <source>
        <dbReference type="EMBL" id="CBX91346.1"/>
    </source>
</evidence>
<protein>
    <submittedName>
        <fullName evidence="1">Predicted protein</fullName>
    </submittedName>
</protein>
<name>E4ZJR1_LEPMJ</name>